<feature type="region of interest" description="Disordered" evidence="1">
    <location>
        <begin position="229"/>
        <end position="293"/>
    </location>
</feature>
<evidence type="ECO:0000313" key="3">
    <source>
        <dbReference type="EMBL" id="KAG0011690.1"/>
    </source>
</evidence>
<protein>
    <submittedName>
        <fullName evidence="3">Uncharacterized protein</fullName>
    </submittedName>
</protein>
<keyword evidence="4" id="KW-1185">Reference proteome</keyword>
<dbReference type="OrthoDB" id="2383397at2759"/>
<feature type="compositionally biased region" description="Low complexity" evidence="1">
    <location>
        <begin position="267"/>
        <end position="280"/>
    </location>
</feature>
<dbReference type="EMBL" id="JAAAID010001103">
    <property type="protein sequence ID" value="KAG0011690.1"/>
    <property type="molecule type" value="Genomic_DNA"/>
</dbReference>
<comment type="caution">
    <text evidence="3">The sequence shown here is derived from an EMBL/GenBank/DDBJ whole genome shotgun (WGS) entry which is preliminary data.</text>
</comment>
<feature type="compositionally biased region" description="Low complexity" evidence="1">
    <location>
        <begin position="193"/>
        <end position="206"/>
    </location>
</feature>
<dbReference type="Proteomes" id="UP000703661">
    <property type="component" value="Unassembled WGS sequence"/>
</dbReference>
<keyword evidence="2" id="KW-0812">Transmembrane</keyword>
<feature type="compositionally biased region" description="Polar residues" evidence="1">
    <location>
        <begin position="256"/>
        <end position="265"/>
    </location>
</feature>
<evidence type="ECO:0000313" key="4">
    <source>
        <dbReference type="Proteomes" id="UP000703661"/>
    </source>
</evidence>
<evidence type="ECO:0000256" key="2">
    <source>
        <dbReference type="SAM" id="Phobius"/>
    </source>
</evidence>
<name>A0A9P6SYP0_9FUNG</name>
<feature type="transmembrane region" description="Helical" evidence="2">
    <location>
        <begin position="99"/>
        <end position="122"/>
    </location>
</feature>
<feature type="transmembrane region" description="Helical" evidence="2">
    <location>
        <begin position="7"/>
        <end position="27"/>
    </location>
</feature>
<sequence length="293" mass="32490">MVQARRFHSNFLFIIPLTQGVLLITILDFCKNAVFFGNQVQNLSPNTYSSIGNGQQLVRRKDSAYLAAQYLYTIWLIAMMVKAIIGFRANLKFNIRWMGIYNILFGIDTGFEFIHTTLGIIFQDTSQLDDADIINRYCVSFLILIIQIYGFICCWMHLRWVHAEMPHLITPTSPRETFFEMMVPTALRRSRGTHATGRAIATTTTTLDPEEPEPSMVEAGLAPVAVQRASTVPGAEQAPDSSLTSPSLSTFDSSRIHQTNVSPVTEASAGAGAAQTSSSARNEESEIQVVSQT</sequence>
<evidence type="ECO:0000256" key="1">
    <source>
        <dbReference type="SAM" id="MobiDB-lite"/>
    </source>
</evidence>
<gene>
    <name evidence="3" type="ORF">BGZ80_000505</name>
</gene>
<feature type="transmembrane region" description="Helical" evidence="2">
    <location>
        <begin position="67"/>
        <end position="87"/>
    </location>
</feature>
<organism evidence="3 4">
    <name type="scientific">Entomortierella chlamydospora</name>
    <dbReference type="NCBI Taxonomy" id="101097"/>
    <lineage>
        <taxon>Eukaryota</taxon>
        <taxon>Fungi</taxon>
        <taxon>Fungi incertae sedis</taxon>
        <taxon>Mucoromycota</taxon>
        <taxon>Mortierellomycotina</taxon>
        <taxon>Mortierellomycetes</taxon>
        <taxon>Mortierellales</taxon>
        <taxon>Mortierellaceae</taxon>
        <taxon>Entomortierella</taxon>
    </lineage>
</organism>
<feature type="transmembrane region" description="Helical" evidence="2">
    <location>
        <begin position="134"/>
        <end position="158"/>
    </location>
</feature>
<accession>A0A9P6SYP0</accession>
<reference evidence="3" key="1">
    <citation type="journal article" date="2020" name="Fungal Divers.">
        <title>Resolving the Mortierellaceae phylogeny through synthesis of multi-gene phylogenetics and phylogenomics.</title>
        <authorList>
            <person name="Vandepol N."/>
            <person name="Liber J."/>
            <person name="Desiro A."/>
            <person name="Na H."/>
            <person name="Kennedy M."/>
            <person name="Barry K."/>
            <person name="Grigoriev I.V."/>
            <person name="Miller A.N."/>
            <person name="O'Donnell K."/>
            <person name="Stajich J.E."/>
            <person name="Bonito G."/>
        </authorList>
    </citation>
    <scope>NUCLEOTIDE SEQUENCE</scope>
    <source>
        <strain evidence="3">NRRL 2769</strain>
    </source>
</reference>
<dbReference type="AlphaFoldDB" id="A0A9P6SYP0"/>
<feature type="compositionally biased region" description="Low complexity" evidence="1">
    <location>
        <begin position="239"/>
        <end position="253"/>
    </location>
</feature>
<proteinExistence type="predicted"/>
<keyword evidence="2" id="KW-1133">Transmembrane helix</keyword>
<feature type="region of interest" description="Disordered" evidence="1">
    <location>
        <begin position="190"/>
        <end position="215"/>
    </location>
</feature>
<keyword evidence="2" id="KW-0472">Membrane</keyword>